<dbReference type="InterPro" id="IPR033399">
    <property type="entry name" value="TP_0789-like"/>
</dbReference>
<evidence type="ECO:0000259" key="1">
    <source>
        <dbReference type="Pfam" id="PF17131"/>
    </source>
</evidence>
<accession>A0A2P2E3Q0</accession>
<gene>
    <name evidence="2" type="ORF">LPTSP4_29930</name>
</gene>
<dbReference type="EMBL" id="BFBB01000008">
    <property type="protein sequence ID" value="GBF51456.1"/>
    <property type="molecule type" value="Genomic_DNA"/>
</dbReference>
<dbReference type="CDD" id="cd16329">
    <property type="entry name" value="LolA_like"/>
    <property type="match status" value="1"/>
</dbReference>
<proteinExistence type="predicted"/>
<dbReference type="OrthoDB" id="9803781at2"/>
<evidence type="ECO:0000313" key="3">
    <source>
        <dbReference type="Proteomes" id="UP000245133"/>
    </source>
</evidence>
<keyword evidence="3" id="KW-1185">Reference proteome</keyword>
<dbReference type="AlphaFoldDB" id="A0A2P2E3Q0"/>
<dbReference type="Pfam" id="PF17131">
    <property type="entry name" value="LolA_like"/>
    <property type="match status" value="1"/>
</dbReference>
<organism evidence="2 3">
    <name type="scientific">Leptospira ryugenii</name>
    <dbReference type="NCBI Taxonomy" id="1917863"/>
    <lineage>
        <taxon>Bacteria</taxon>
        <taxon>Pseudomonadati</taxon>
        <taxon>Spirochaetota</taxon>
        <taxon>Spirochaetia</taxon>
        <taxon>Leptospirales</taxon>
        <taxon>Leptospiraceae</taxon>
        <taxon>Leptospira</taxon>
    </lineage>
</organism>
<dbReference type="Gene3D" id="2.50.20.10">
    <property type="entry name" value="Lipoprotein localisation LolA/LolB/LppX"/>
    <property type="match status" value="1"/>
</dbReference>
<name>A0A2P2E3Q0_9LEPT</name>
<comment type="caution">
    <text evidence="2">The sequence shown here is derived from an EMBL/GenBank/DDBJ whole genome shotgun (WGS) entry which is preliminary data.</text>
</comment>
<feature type="domain" description="Uncharacterized protein TP-0789" evidence="1">
    <location>
        <begin position="88"/>
        <end position="273"/>
    </location>
</feature>
<evidence type="ECO:0000313" key="2">
    <source>
        <dbReference type="EMBL" id="GBF51456.1"/>
    </source>
</evidence>
<dbReference type="Proteomes" id="UP000245133">
    <property type="component" value="Unassembled WGS sequence"/>
</dbReference>
<reference evidence="2 3" key="1">
    <citation type="submission" date="2018-02" db="EMBL/GenBank/DDBJ databases">
        <title>Novel Leptospira species isolated from soil and water in Japan.</title>
        <authorList>
            <person name="Nakao R."/>
            <person name="Masuzawa T."/>
        </authorList>
    </citation>
    <scope>NUCLEOTIDE SEQUENCE [LARGE SCALE GENOMIC DNA]</scope>
    <source>
        <strain evidence="2 3">YH101</strain>
    </source>
</reference>
<sequence length="274" mass="30904">MKNQKHKIHNGHIVLGASIWLSLVFGNIEAQEKIDLNKLVEKSNQVLKVSGSVSESTFILTDKNGQERKRKTISYTKLANNGIDNTRSTKFLSPADAKGTGILLVENHNGEDDISLYLPALKKVRKIAAGGKKDSFVGTDFSYADVVGFKTDDWVYKNLGDTTISGKICYTIEATPKSEKTTFETGYSKRVLKIQKDNFITLAGEAYDENGDLIKKFAFSDYQLVEPNKNKWWSMKAEVQNVQTGHKTVILTENFKVEPELEDKYFSTRFLERD</sequence>
<protein>
    <submittedName>
        <fullName evidence="2">Polyketide cyclase/dehydrase</fullName>
    </submittedName>
</protein>
<dbReference type="RefSeq" id="WP_108977792.1">
    <property type="nucleotide sequence ID" value="NZ_BFBB01000008.1"/>
</dbReference>